<keyword evidence="5" id="KW-0326">Glycosidase</keyword>
<evidence type="ECO:0000256" key="3">
    <source>
        <dbReference type="ARBA" id="ARBA00012663"/>
    </source>
</evidence>
<dbReference type="STRING" id="716816.BST96_13830"/>
<dbReference type="PANTHER" id="PTHR22600:SF57">
    <property type="entry name" value="BETA-N-ACETYLHEXOSAMINIDASE"/>
    <property type="match status" value="1"/>
</dbReference>
<dbReference type="OrthoDB" id="9763537at2"/>
<evidence type="ECO:0000313" key="12">
    <source>
        <dbReference type="Proteomes" id="UP000193450"/>
    </source>
</evidence>
<comment type="similarity">
    <text evidence="2">Belongs to the glycosyl hydrolase 20 family.</text>
</comment>
<dbReference type="Pfam" id="PF02838">
    <property type="entry name" value="Glyco_hydro_20b"/>
    <property type="match status" value="1"/>
</dbReference>
<evidence type="ECO:0000256" key="8">
    <source>
        <dbReference type="PIRSR" id="PIRSR625705-1"/>
    </source>
</evidence>
<organism evidence="11 12">
    <name type="scientific">Oceanicoccus sagamiensis</name>
    <dbReference type="NCBI Taxonomy" id="716816"/>
    <lineage>
        <taxon>Bacteria</taxon>
        <taxon>Pseudomonadati</taxon>
        <taxon>Pseudomonadota</taxon>
        <taxon>Gammaproteobacteria</taxon>
        <taxon>Cellvibrionales</taxon>
        <taxon>Spongiibacteraceae</taxon>
        <taxon>Oceanicoccus</taxon>
    </lineage>
</organism>
<keyword evidence="12" id="KW-1185">Reference proteome</keyword>
<dbReference type="InterPro" id="IPR025705">
    <property type="entry name" value="Beta_hexosaminidase_sua/sub"/>
</dbReference>
<gene>
    <name evidence="11" type="ORF">BST96_13830</name>
</gene>
<evidence type="ECO:0000259" key="9">
    <source>
        <dbReference type="Pfam" id="PF00728"/>
    </source>
</evidence>
<dbReference type="EMBL" id="CP019343">
    <property type="protein sequence ID" value="ARN75098.1"/>
    <property type="molecule type" value="Genomic_DNA"/>
</dbReference>
<dbReference type="GO" id="GO:0004563">
    <property type="term" value="F:beta-N-acetylhexosaminidase activity"/>
    <property type="evidence" value="ECO:0007669"/>
    <property type="project" value="UniProtKB-EC"/>
</dbReference>
<evidence type="ECO:0000256" key="2">
    <source>
        <dbReference type="ARBA" id="ARBA00006285"/>
    </source>
</evidence>
<dbReference type="GO" id="GO:0016020">
    <property type="term" value="C:membrane"/>
    <property type="evidence" value="ECO:0007669"/>
    <property type="project" value="TreeGrafter"/>
</dbReference>
<evidence type="ECO:0000256" key="6">
    <source>
        <dbReference type="ARBA" id="ARBA00030512"/>
    </source>
</evidence>
<proteinExistence type="inferred from homology"/>
<dbReference type="CDD" id="cd06563">
    <property type="entry name" value="GH20_chitobiase-like"/>
    <property type="match status" value="1"/>
</dbReference>
<name>A0A1X9NAN2_9GAMM</name>
<dbReference type="GO" id="GO:0030203">
    <property type="term" value="P:glycosaminoglycan metabolic process"/>
    <property type="evidence" value="ECO:0007669"/>
    <property type="project" value="TreeGrafter"/>
</dbReference>
<feature type="domain" description="Beta-hexosaminidase bacterial type N-terminal" evidence="10">
    <location>
        <begin position="8"/>
        <end position="126"/>
    </location>
</feature>
<reference evidence="11 12" key="1">
    <citation type="submission" date="2016-11" db="EMBL/GenBank/DDBJ databases">
        <title>Trade-off between light-utilization and light-protection in marine flavobacteria.</title>
        <authorList>
            <person name="Kumagai Y."/>
        </authorList>
    </citation>
    <scope>NUCLEOTIDE SEQUENCE [LARGE SCALE GENOMIC DNA]</scope>
    <source>
        <strain evidence="11 12">NBRC 107125</strain>
    </source>
</reference>
<dbReference type="Proteomes" id="UP000193450">
    <property type="component" value="Chromosome"/>
</dbReference>
<feature type="active site" description="Proton donor" evidence="8">
    <location>
        <position position="306"/>
    </location>
</feature>
<protein>
    <recommendedName>
        <fullName evidence="3">beta-N-acetylhexosaminidase</fullName>
        <ecNumber evidence="3">3.2.1.52</ecNumber>
    </recommendedName>
    <alternativeName>
        <fullName evidence="6">Beta-N-acetylhexosaminidase</fullName>
    </alternativeName>
    <alternativeName>
        <fullName evidence="7">N-acetyl-beta-glucosaminidase</fullName>
    </alternativeName>
</protein>
<feature type="domain" description="Glycoside hydrolase family 20 catalytic" evidence="9">
    <location>
        <begin position="130"/>
        <end position="363"/>
    </location>
</feature>
<dbReference type="SUPFAM" id="SSF51445">
    <property type="entry name" value="(Trans)glycosidases"/>
    <property type="match status" value="1"/>
</dbReference>
<comment type="catalytic activity">
    <reaction evidence="1">
        <text>Hydrolysis of terminal non-reducing N-acetyl-D-hexosamine residues in N-acetyl-beta-D-hexosaminides.</text>
        <dbReference type="EC" id="3.2.1.52"/>
    </reaction>
</comment>
<dbReference type="Pfam" id="PF00728">
    <property type="entry name" value="Glyco_hydro_20"/>
    <property type="match status" value="1"/>
</dbReference>
<dbReference type="PANTHER" id="PTHR22600">
    <property type="entry name" value="BETA-HEXOSAMINIDASE"/>
    <property type="match status" value="1"/>
</dbReference>
<dbReference type="Gene3D" id="3.30.379.10">
    <property type="entry name" value="Chitobiase/beta-hexosaminidase domain 2-like"/>
    <property type="match status" value="1"/>
</dbReference>
<evidence type="ECO:0000256" key="1">
    <source>
        <dbReference type="ARBA" id="ARBA00001231"/>
    </source>
</evidence>
<evidence type="ECO:0000313" key="11">
    <source>
        <dbReference type="EMBL" id="ARN75098.1"/>
    </source>
</evidence>
<dbReference type="InterPro" id="IPR015882">
    <property type="entry name" value="HEX_bac_N"/>
</dbReference>
<accession>A0A1X9NAN2</accession>
<dbReference type="InterPro" id="IPR015883">
    <property type="entry name" value="Glyco_hydro_20_cat"/>
</dbReference>
<dbReference type="KEGG" id="osg:BST96_13830"/>
<dbReference type="PRINTS" id="PR00738">
    <property type="entry name" value="GLHYDRLASE20"/>
</dbReference>
<evidence type="ECO:0000259" key="10">
    <source>
        <dbReference type="Pfam" id="PF02838"/>
    </source>
</evidence>
<dbReference type="GO" id="GO:0005975">
    <property type="term" value="P:carbohydrate metabolic process"/>
    <property type="evidence" value="ECO:0007669"/>
    <property type="project" value="InterPro"/>
</dbReference>
<sequence>MSGRCSSIKLIPRPVALLEHKGSLSLGPTIGLVGNDKSLTELLDYTATEVFQTLECVSYEQPPQGVHLSLLLEATTTAIESYHLVIDQEKIQITAASITGLFWGLQTLRQLLWHYKQQLPQLTISDKPRFPYRGMHLDVGRHFMPVEGVKRYIDLIALHKMNTFHWHLTDDQGWRIAINAYPKLTEVGAWREQTVVGHTSNADPQSDGKAHGGFYSQQQIKDVVAYAAARQITVIPEIDVPGHASAILAAYPEFACGEKDTYVQGRFGIFTEVLCNKEAVFEFLTVVLAEIAALFPSEHIHIGGDEVKKVQWQACDCCNDIMQQIHASDYNALHSYFVKRVQAIAEGLNKKIIGWDELLDGGSIAAPPLCHGGVLMAAGRRRSKAIRL</sequence>
<dbReference type="Gene3D" id="3.20.20.80">
    <property type="entry name" value="Glycosidases"/>
    <property type="match status" value="1"/>
</dbReference>
<dbReference type="InterPro" id="IPR029018">
    <property type="entry name" value="Hex-like_dom2"/>
</dbReference>
<dbReference type="SUPFAM" id="SSF55545">
    <property type="entry name" value="beta-N-acetylhexosaminidase-like domain"/>
    <property type="match status" value="1"/>
</dbReference>
<dbReference type="EC" id="3.2.1.52" evidence="3"/>
<evidence type="ECO:0000256" key="5">
    <source>
        <dbReference type="ARBA" id="ARBA00023295"/>
    </source>
</evidence>
<dbReference type="InterPro" id="IPR017853">
    <property type="entry name" value="GH"/>
</dbReference>
<evidence type="ECO:0000256" key="4">
    <source>
        <dbReference type="ARBA" id="ARBA00022801"/>
    </source>
</evidence>
<keyword evidence="4" id="KW-0378">Hydrolase</keyword>
<dbReference type="AlphaFoldDB" id="A0A1X9NAN2"/>
<evidence type="ECO:0000256" key="7">
    <source>
        <dbReference type="ARBA" id="ARBA00033000"/>
    </source>
</evidence>